<dbReference type="GO" id="GO:0005829">
    <property type="term" value="C:cytosol"/>
    <property type="evidence" value="ECO:0007669"/>
    <property type="project" value="UniProtKB-ARBA"/>
</dbReference>
<dbReference type="Pfam" id="PF00575">
    <property type="entry name" value="S1"/>
    <property type="match status" value="1"/>
</dbReference>
<name>A0A2M7TLQ6_UNCKA</name>
<dbReference type="GO" id="GO:0004654">
    <property type="term" value="F:polyribonucleotide nucleotidyltransferase activity"/>
    <property type="evidence" value="ECO:0007669"/>
    <property type="project" value="UniProtKB-UniRule"/>
</dbReference>
<dbReference type="InterPro" id="IPR004088">
    <property type="entry name" value="KH_dom_type_1"/>
</dbReference>
<dbReference type="GO" id="GO:0000175">
    <property type="term" value="F:3'-5'-RNA exonuclease activity"/>
    <property type="evidence" value="ECO:0007669"/>
    <property type="project" value="TreeGrafter"/>
</dbReference>
<dbReference type="Pfam" id="PF00013">
    <property type="entry name" value="KH_1"/>
    <property type="match status" value="1"/>
</dbReference>
<dbReference type="Gene3D" id="3.30.230.70">
    <property type="entry name" value="GHMP Kinase, N-terminal domain"/>
    <property type="match status" value="2"/>
</dbReference>
<keyword evidence="6 9" id="KW-0479">Metal-binding</keyword>
<comment type="caution">
    <text evidence="11">The sequence shown here is derived from an EMBL/GenBank/DDBJ whole genome shotgun (WGS) entry which is preliminary data.</text>
</comment>
<dbReference type="CDD" id="cd11364">
    <property type="entry name" value="RNase_PH_PNPase_2"/>
    <property type="match status" value="1"/>
</dbReference>
<dbReference type="PROSITE" id="PS50084">
    <property type="entry name" value="KH_TYPE_1"/>
    <property type="match status" value="1"/>
</dbReference>
<dbReference type="Gene3D" id="2.40.50.140">
    <property type="entry name" value="Nucleic acid-binding proteins"/>
    <property type="match status" value="1"/>
</dbReference>
<feature type="domain" description="S1 motif" evidence="10">
    <location>
        <begin position="628"/>
        <end position="696"/>
    </location>
</feature>
<evidence type="ECO:0000256" key="3">
    <source>
        <dbReference type="ARBA" id="ARBA00022490"/>
    </source>
</evidence>
<dbReference type="InterPro" id="IPR012340">
    <property type="entry name" value="NA-bd_OB-fold"/>
</dbReference>
<dbReference type="InterPro" id="IPR027408">
    <property type="entry name" value="PNPase/RNase_PH_dom_sf"/>
</dbReference>
<evidence type="ECO:0000256" key="5">
    <source>
        <dbReference type="ARBA" id="ARBA00022695"/>
    </source>
</evidence>
<evidence type="ECO:0000313" key="12">
    <source>
        <dbReference type="Proteomes" id="UP000228920"/>
    </source>
</evidence>
<dbReference type="SUPFAM" id="SSF54211">
    <property type="entry name" value="Ribosomal protein S5 domain 2-like"/>
    <property type="match status" value="2"/>
</dbReference>
<gene>
    <name evidence="9 11" type="primary">pnp</name>
    <name evidence="11" type="ORF">COY32_00695</name>
</gene>
<dbReference type="EMBL" id="PFNL01000017">
    <property type="protein sequence ID" value="PIZ48063.1"/>
    <property type="molecule type" value="Genomic_DNA"/>
</dbReference>
<dbReference type="InterPro" id="IPR020568">
    <property type="entry name" value="Ribosomal_Su5_D2-typ_SF"/>
</dbReference>
<dbReference type="InterPro" id="IPR015848">
    <property type="entry name" value="PNPase_PH_RNA-bd_bac/org-type"/>
</dbReference>
<evidence type="ECO:0000256" key="4">
    <source>
        <dbReference type="ARBA" id="ARBA00022679"/>
    </source>
</evidence>
<keyword evidence="8 9" id="KW-0694">RNA-binding</keyword>
<dbReference type="PANTHER" id="PTHR11252">
    <property type="entry name" value="POLYRIBONUCLEOTIDE NUCLEOTIDYLTRANSFERASE"/>
    <property type="match status" value="1"/>
</dbReference>
<dbReference type="GO" id="GO:0006396">
    <property type="term" value="P:RNA processing"/>
    <property type="evidence" value="ECO:0007669"/>
    <property type="project" value="InterPro"/>
</dbReference>
<dbReference type="Pfam" id="PF01138">
    <property type="entry name" value="RNase_PH"/>
    <property type="match status" value="2"/>
</dbReference>
<dbReference type="InterPro" id="IPR001247">
    <property type="entry name" value="ExoRNase_PH_dom1"/>
</dbReference>
<evidence type="ECO:0000256" key="8">
    <source>
        <dbReference type="ARBA" id="ARBA00022884"/>
    </source>
</evidence>
<evidence type="ECO:0000256" key="1">
    <source>
        <dbReference type="ARBA" id="ARBA00004496"/>
    </source>
</evidence>
<keyword evidence="5 9" id="KW-0548">Nucleotidyltransferase</keyword>
<dbReference type="SUPFAM" id="SSF54791">
    <property type="entry name" value="Eukaryotic type KH-domain (KH-domain type I)"/>
    <property type="match status" value="1"/>
</dbReference>
<dbReference type="InterPro" id="IPR036612">
    <property type="entry name" value="KH_dom_type_1_sf"/>
</dbReference>
<dbReference type="PANTHER" id="PTHR11252:SF0">
    <property type="entry name" value="POLYRIBONUCLEOTIDE NUCLEOTIDYLTRANSFERASE 1, MITOCHONDRIAL"/>
    <property type="match status" value="1"/>
</dbReference>
<dbReference type="Pfam" id="PF03726">
    <property type="entry name" value="PNPase"/>
    <property type="match status" value="1"/>
</dbReference>
<evidence type="ECO:0000256" key="7">
    <source>
        <dbReference type="ARBA" id="ARBA00022842"/>
    </source>
</evidence>
<dbReference type="FunFam" id="3.30.230.70:FF:000002">
    <property type="entry name" value="Polyribonucleotide nucleotidyltransferase"/>
    <property type="match status" value="1"/>
</dbReference>
<evidence type="ECO:0000256" key="9">
    <source>
        <dbReference type="HAMAP-Rule" id="MF_01595"/>
    </source>
</evidence>
<dbReference type="CDD" id="cd02393">
    <property type="entry name" value="KH-I_PNPase"/>
    <property type="match status" value="1"/>
</dbReference>
<comment type="cofactor">
    <cofactor evidence="9">
        <name>Mg(2+)</name>
        <dbReference type="ChEBI" id="CHEBI:18420"/>
    </cofactor>
</comment>
<comment type="subcellular location">
    <subcellularLocation>
        <location evidence="1 9">Cytoplasm</location>
    </subcellularLocation>
</comment>
<dbReference type="HAMAP" id="MF_01595">
    <property type="entry name" value="PNPase"/>
    <property type="match status" value="1"/>
</dbReference>
<dbReference type="Proteomes" id="UP000228920">
    <property type="component" value="Unassembled WGS sequence"/>
</dbReference>
<dbReference type="InterPro" id="IPR004087">
    <property type="entry name" value="KH_dom"/>
</dbReference>
<feature type="binding site" evidence="9">
    <location>
        <position position="492"/>
    </location>
    <ligand>
        <name>Mg(2+)</name>
        <dbReference type="ChEBI" id="CHEBI:18420"/>
    </ligand>
</feature>
<dbReference type="EC" id="2.7.7.8" evidence="9"/>
<keyword evidence="3 9" id="KW-0963">Cytoplasm</keyword>
<keyword evidence="7 9" id="KW-0460">Magnesium</keyword>
<evidence type="ECO:0000313" key="11">
    <source>
        <dbReference type="EMBL" id="PIZ48063.1"/>
    </source>
</evidence>
<keyword evidence="4 9" id="KW-0808">Transferase</keyword>
<dbReference type="SUPFAM" id="SSF50249">
    <property type="entry name" value="Nucleic acid-binding proteins"/>
    <property type="match status" value="1"/>
</dbReference>
<accession>A0A2M7TLQ6</accession>
<dbReference type="FunFam" id="2.40.50.140:FF:000023">
    <property type="entry name" value="Polyribonucleotide nucleotidyltransferase"/>
    <property type="match status" value="1"/>
</dbReference>
<dbReference type="NCBIfam" id="TIGR03591">
    <property type="entry name" value="polynuc_phos"/>
    <property type="match status" value="1"/>
</dbReference>
<proteinExistence type="inferred from homology"/>
<evidence type="ECO:0000259" key="10">
    <source>
        <dbReference type="PROSITE" id="PS50126"/>
    </source>
</evidence>
<dbReference type="InterPro" id="IPR012162">
    <property type="entry name" value="PNPase"/>
</dbReference>
<dbReference type="InterPro" id="IPR036345">
    <property type="entry name" value="ExoRNase_PH_dom2_sf"/>
</dbReference>
<dbReference type="PIRSF" id="PIRSF005499">
    <property type="entry name" value="PNPase"/>
    <property type="match status" value="1"/>
</dbReference>
<feature type="binding site" evidence="9">
    <location>
        <position position="498"/>
    </location>
    <ligand>
        <name>Mg(2+)</name>
        <dbReference type="ChEBI" id="CHEBI:18420"/>
    </ligand>
</feature>
<dbReference type="PROSITE" id="PS50126">
    <property type="entry name" value="S1"/>
    <property type="match status" value="1"/>
</dbReference>
<dbReference type="NCBIfam" id="NF008805">
    <property type="entry name" value="PRK11824.1"/>
    <property type="match status" value="1"/>
</dbReference>
<evidence type="ECO:0000256" key="2">
    <source>
        <dbReference type="ARBA" id="ARBA00007404"/>
    </source>
</evidence>
<dbReference type="GO" id="GO:0000287">
    <property type="term" value="F:magnesium ion binding"/>
    <property type="evidence" value="ECO:0007669"/>
    <property type="project" value="UniProtKB-UniRule"/>
</dbReference>
<dbReference type="Gene3D" id="3.30.1370.10">
    <property type="entry name" value="K Homology domain, type 1"/>
    <property type="match status" value="1"/>
</dbReference>
<dbReference type="InterPro" id="IPR015847">
    <property type="entry name" value="ExoRNase_PH_dom2"/>
</dbReference>
<dbReference type="Pfam" id="PF03725">
    <property type="entry name" value="RNase_PH_C"/>
    <property type="match status" value="1"/>
</dbReference>
<protein>
    <recommendedName>
        <fullName evidence="9">Polyribonucleotide nucleotidyltransferase</fullName>
        <ecNumber evidence="9">2.7.7.8</ecNumber>
    </recommendedName>
    <alternativeName>
        <fullName evidence="9">Polynucleotide phosphorylase</fullName>
        <shortName evidence="9">PNPase</shortName>
    </alternativeName>
</protein>
<comment type="similarity">
    <text evidence="2 9">Belongs to the polyribonucleotide nucleotidyltransferase family.</text>
</comment>
<dbReference type="InterPro" id="IPR003029">
    <property type="entry name" value="S1_domain"/>
</dbReference>
<dbReference type="SUPFAM" id="SSF55666">
    <property type="entry name" value="Ribonuclease PH domain 2-like"/>
    <property type="match status" value="2"/>
</dbReference>
<dbReference type="CDD" id="cd04472">
    <property type="entry name" value="S1_PNPase"/>
    <property type="match status" value="1"/>
</dbReference>
<evidence type="ECO:0000256" key="6">
    <source>
        <dbReference type="ARBA" id="ARBA00022723"/>
    </source>
</evidence>
<organism evidence="11 12">
    <name type="scientific">candidate division WWE3 bacterium CG_4_10_14_0_2_um_filter_41_14</name>
    <dbReference type="NCBI Taxonomy" id="1975072"/>
    <lineage>
        <taxon>Bacteria</taxon>
        <taxon>Katanobacteria</taxon>
    </lineage>
</organism>
<comment type="catalytic activity">
    <reaction evidence="9">
        <text>RNA(n+1) + phosphate = RNA(n) + a ribonucleoside 5'-diphosphate</text>
        <dbReference type="Rhea" id="RHEA:22096"/>
        <dbReference type="Rhea" id="RHEA-COMP:14527"/>
        <dbReference type="Rhea" id="RHEA-COMP:17342"/>
        <dbReference type="ChEBI" id="CHEBI:43474"/>
        <dbReference type="ChEBI" id="CHEBI:57930"/>
        <dbReference type="ChEBI" id="CHEBI:140395"/>
        <dbReference type="EC" id="2.7.7.8"/>
    </reaction>
</comment>
<dbReference type="GO" id="GO:0003723">
    <property type="term" value="F:RNA binding"/>
    <property type="evidence" value="ECO:0007669"/>
    <property type="project" value="UniProtKB-UniRule"/>
</dbReference>
<comment type="function">
    <text evidence="9">Involved in mRNA degradation. Catalyzes the phosphorolysis of single-stranded polyribonucleotides processively in the 3'- to 5'-direction.</text>
</comment>
<dbReference type="FunFam" id="3.30.1370.10:FF:000001">
    <property type="entry name" value="Polyribonucleotide nucleotidyltransferase"/>
    <property type="match status" value="1"/>
</dbReference>
<reference evidence="12" key="1">
    <citation type="submission" date="2017-09" db="EMBL/GenBank/DDBJ databases">
        <title>Depth-based differentiation of microbial function through sediment-hosted aquifers and enrichment of novel symbionts in the deep terrestrial subsurface.</title>
        <authorList>
            <person name="Probst A.J."/>
            <person name="Ladd B."/>
            <person name="Jarett J.K."/>
            <person name="Geller-Mcgrath D.E."/>
            <person name="Sieber C.M.K."/>
            <person name="Emerson J.B."/>
            <person name="Anantharaman K."/>
            <person name="Thomas B.C."/>
            <person name="Malmstrom R."/>
            <person name="Stieglmeier M."/>
            <person name="Klingl A."/>
            <person name="Woyke T."/>
            <person name="Ryan C.M."/>
            <person name="Banfield J.F."/>
        </authorList>
    </citation>
    <scope>NUCLEOTIDE SEQUENCE [LARGE SCALE GENOMIC DNA]</scope>
</reference>
<dbReference type="GO" id="GO:0006402">
    <property type="term" value="P:mRNA catabolic process"/>
    <property type="evidence" value="ECO:0007669"/>
    <property type="project" value="UniProtKB-UniRule"/>
</dbReference>
<dbReference type="SMART" id="SM00322">
    <property type="entry name" value="KH"/>
    <property type="match status" value="1"/>
</dbReference>
<dbReference type="AlphaFoldDB" id="A0A2M7TLQ6"/>
<dbReference type="FunFam" id="3.30.230.70:FF:000001">
    <property type="entry name" value="Polyribonucleotide nucleotidyltransferase"/>
    <property type="match status" value="1"/>
</dbReference>
<sequence length="710" mass="77734">MAEIITQTIEVGGKTITLETGLLAQKAHGAVLARMGDTAVLATIVASDPVEGLDYFPLKVDYEERLYAGGIIKGSRWVKREGRPSEDSVLTARVIDRSIRPLFPKTYRDDVQVIAMLMSVDNENDPVVLALTAVSAALSMSGIPWNGPVSGVRIGRSNGEFVVNPTIEQLEKSDMDLFVTSTTENILMVEMGGDQVAEQIVLDGMEKAQEMDKIIVSGIKEFTQKVVDKKGYAYEYEEKELTEAQVAEKQVLETVKTFIEENFPQEIIEKAGEGRNPAQEHFLEKVFAQFEGKTSKGKMNDLISEVIKKKVRSKVLTENTRVDGRLMTQVRPLSAQVGLFARTHGTGLFMRGETHVLTVATLGSTSLEQLLETMHGEVSKRYMHHYNFPPYSVGETGRIGSPGRREIGHGALAERALMAVIPSREEFPYTIRLVSEVMSSNGSTSMASVCGSTLALMDAGVPIKEPVSGIAMGLMKDGDNVKVLTDIQGIEDFYGDMDFKVAGTKSGITALQMDVKIDGITREILEIALTQAKAARLEILDVMLAVIDVPRDHLSTFAPRIKSIKIDPAKIGEIIGPGGKNIRALQEDTSTEIDIDEDGTVHISGVDPQGVQDAYDRVDQMTREIKVGEVYHGKVVRLMDFGAFVEILPGRDGLVHVSELSPGFVKSVSDEVSEGDEIDVKVIKIDDQGRINLSRKALMGDQKHQEQNPA</sequence>
<dbReference type="SMART" id="SM00316">
    <property type="entry name" value="S1"/>
    <property type="match status" value="1"/>
</dbReference>